<dbReference type="Proteomes" id="UP000195781">
    <property type="component" value="Unassembled WGS sequence"/>
</dbReference>
<keyword evidence="2" id="KW-1185">Reference proteome</keyword>
<protein>
    <submittedName>
        <fullName evidence="1">Uncharacterized protein</fullName>
    </submittedName>
</protein>
<sequence>MGKALEELLRMKNNNLFPHASTSATRRLAFHEGRASAPGVSYVFEKNLKGEYDTDGDMDLNPAFAKVANVGGSASA</sequence>
<gene>
    <name evidence="1" type="ORF">B5G02_01625</name>
</gene>
<reference evidence="2" key="1">
    <citation type="submission" date="2017-04" db="EMBL/GenBank/DDBJ databases">
        <title>Function of individual gut microbiota members based on whole genome sequencing of pure cultures obtained from chicken caecum.</title>
        <authorList>
            <person name="Medvecky M."/>
            <person name="Cejkova D."/>
            <person name="Polansky O."/>
            <person name="Karasova D."/>
            <person name="Kubasova T."/>
            <person name="Cizek A."/>
            <person name="Rychlik I."/>
        </authorList>
    </citation>
    <scope>NUCLEOTIDE SEQUENCE [LARGE SCALE GENOMIC DNA]</scope>
    <source>
        <strain evidence="2">An5</strain>
    </source>
</reference>
<organism evidence="1 2">
    <name type="scientific">[Collinsella] massiliensis</name>
    <dbReference type="NCBI Taxonomy" id="1232426"/>
    <lineage>
        <taxon>Bacteria</taxon>
        <taxon>Bacillati</taxon>
        <taxon>Actinomycetota</taxon>
        <taxon>Coriobacteriia</taxon>
        <taxon>Coriobacteriales</taxon>
        <taxon>Coriobacteriaceae</taxon>
        <taxon>Enorma</taxon>
    </lineage>
</organism>
<evidence type="ECO:0000313" key="2">
    <source>
        <dbReference type="Proteomes" id="UP000195781"/>
    </source>
</evidence>
<proteinExistence type="predicted"/>
<name>A0A1Y3XWJ9_9ACTN</name>
<dbReference type="EMBL" id="NFIE01000003">
    <property type="protein sequence ID" value="OUN89481.1"/>
    <property type="molecule type" value="Genomic_DNA"/>
</dbReference>
<comment type="caution">
    <text evidence="1">The sequence shown here is derived from an EMBL/GenBank/DDBJ whole genome shotgun (WGS) entry which is preliminary data.</text>
</comment>
<evidence type="ECO:0000313" key="1">
    <source>
        <dbReference type="EMBL" id="OUN89481.1"/>
    </source>
</evidence>
<dbReference type="AlphaFoldDB" id="A0A1Y3XWJ9"/>
<accession>A0A1Y3XWJ9</accession>